<reference evidence="2 3" key="1">
    <citation type="submission" date="2020-08" db="EMBL/GenBank/DDBJ databases">
        <title>Genomic Encyclopedia of Type Strains, Phase IV (KMG-IV): sequencing the most valuable type-strain genomes for metagenomic binning, comparative biology and taxonomic classification.</title>
        <authorList>
            <person name="Goeker M."/>
        </authorList>
    </citation>
    <scope>NUCLEOTIDE SEQUENCE [LARGE SCALE GENOMIC DNA]</scope>
    <source>
        <strain evidence="2 3">DSM 103733</strain>
    </source>
</reference>
<feature type="transmembrane region" description="Helical" evidence="1">
    <location>
        <begin position="217"/>
        <end position="235"/>
    </location>
</feature>
<keyword evidence="3" id="KW-1185">Reference proteome</keyword>
<keyword evidence="1" id="KW-0472">Membrane</keyword>
<keyword evidence="1" id="KW-1133">Transmembrane helix</keyword>
<evidence type="ECO:0000256" key="1">
    <source>
        <dbReference type="SAM" id="Phobius"/>
    </source>
</evidence>
<dbReference type="OrthoDB" id="961798at2"/>
<comment type="caution">
    <text evidence="2">The sequence shown here is derived from an EMBL/GenBank/DDBJ whole genome shotgun (WGS) entry which is preliminary data.</text>
</comment>
<dbReference type="EMBL" id="JACHEK010000007">
    <property type="protein sequence ID" value="MBB6145686.1"/>
    <property type="molecule type" value="Genomic_DNA"/>
</dbReference>
<evidence type="ECO:0000313" key="3">
    <source>
        <dbReference type="Proteomes" id="UP000538666"/>
    </source>
</evidence>
<sequence>MPNMLMLPFSTNDLNAIVVGENFPSVVTVLPNVFLIAMVGYFSLLAGGSLWHLRVGLGLRKRAADIMNVVPRCSMMLISSRKLLVLQALMCIVSQAAILAIYFATSGFGFDLRGYTFAHPWVRPVALIISNYSIVIASHCFARYADTREKVLLFCTLLISGGLVFFGARASILAIYFSVLLCYLVKRRDKVSLLRLFGLAAAMILGALYLGSVRDGVASLPDFLGSLAFLLLYGSNFSDLRDFGWVYAGWNHVPWFGKTYLAAVIAFVPRVASEFRDTWGSGVAMDLTAGVDPTNHPGLRPGSFGEAYFNFGLLGVVVAGLILGLFARLADAEAKQALTAARPSIAKAFSFTMMGAVAGCFSVSASVSALYVLLGVYFITWLCLRVEHLIRPPKIFSVGST</sequence>
<organism evidence="2 3">
    <name type="scientific">Silvibacterium bohemicum</name>
    <dbReference type="NCBI Taxonomy" id="1577686"/>
    <lineage>
        <taxon>Bacteria</taxon>
        <taxon>Pseudomonadati</taxon>
        <taxon>Acidobacteriota</taxon>
        <taxon>Terriglobia</taxon>
        <taxon>Terriglobales</taxon>
        <taxon>Acidobacteriaceae</taxon>
        <taxon>Silvibacterium</taxon>
    </lineage>
</organism>
<protein>
    <submittedName>
        <fullName evidence="2">Oligosaccharide repeat unit polymerase</fullName>
    </submittedName>
</protein>
<feature type="transmembrane region" description="Helical" evidence="1">
    <location>
        <begin position="191"/>
        <end position="210"/>
    </location>
</feature>
<gene>
    <name evidence="2" type="ORF">HNQ77_003647</name>
</gene>
<feature type="transmembrane region" description="Helical" evidence="1">
    <location>
        <begin position="33"/>
        <end position="53"/>
    </location>
</feature>
<feature type="transmembrane region" description="Helical" evidence="1">
    <location>
        <begin position="348"/>
        <end position="379"/>
    </location>
</feature>
<keyword evidence="1" id="KW-0812">Transmembrane</keyword>
<proteinExistence type="predicted"/>
<feature type="transmembrane region" description="Helical" evidence="1">
    <location>
        <begin position="125"/>
        <end position="144"/>
    </location>
</feature>
<feature type="transmembrane region" description="Helical" evidence="1">
    <location>
        <begin position="84"/>
        <end position="105"/>
    </location>
</feature>
<feature type="transmembrane region" description="Helical" evidence="1">
    <location>
        <begin position="151"/>
        <end position="179"/>
    </location>
</feature>
<dbReference type="AlphaFoldDB" id="A0A841JWF9"/>
<dbReference type="Proteomes" id="UP000538666">
    <property type="component" value="Unassembled WGS sequence"/>
</dbReference>
<feature type="transmembrane region" description="Helical" evidence="1">
    <location>
        <begin position="307"/>
        <end position="327"/>
    </location>
</feature>
<accession>A0A841JWF9</accession>
<evidence type="ECO:0000313" key="2">
    <source>
        <dbReference type="EMBL" id="MBB6145686.1"/>
    </source>
</evidence>
<name>A0A841JWF9_9BACT</name>
<dbReference type="NCBIfam" id="TIGR04370">
    <property type="entry name" value="glyco_rpt_poly"/>
    <property type="match status" value="1"/>
</dbReference>